<keyword evidence="9 13" id="KW-0472">Membrane</keyword>
<keyword evidence="8 13" id="KW-0401">Integrin</keyword>
<dbReference type="PANTHER" id="PTHR23220">
    <property type="entry name" value="INTEGRIN ALPHA"/>
    <property type="match status" value="1"/>
</dbReference>
<dbReference type="AlphaFoldDB" id="A0A9W9ZYB0"/>
<dbReference type="Pfam" id="PF20806">
    <property type="entry name" value="Integrin_A_Ig_3"/>
    <property type="match status" value="1"/>
</dbReference>
<dbReference type="Gene3D" id="1.20.5.930">
    <property type="entry name" value="Bicelle-embedded integrin alpha(iib) transmembrane segment"/>
    <property type="match status" value="1"/>
</dbReference>
<evidence type="ECO:0000256" key="2">
    <source>
        <dbReference type="ARBA" id="ARBA00008054"/>
    </source>
</evidence>
<evidence type="ECO:0000256" key="13">
    <source>
        <dbReference type="RuleBase" id="RU003762"/>
    </source>
</evidence>
<dbReference type="GO" id="GO:0098609">
    <property type="term" value="P:cell-cell adhesion"/>
    <property type="evidence" value="ECO:0007669"/>
    <property type="project" value="TreeGrafter"/>
</dbReference>
<dbReference type="SUPFAM" id="SSF69318">
    <property type="entry name" value="Integrin alpha N-terminal domain"/>
    <property type="match status" value="1"/>
</dbReference>
<dbReference type="OrthoDB" id="5317514at2759"/>
<feature type="domain" description="Integrin alpha first immunoglubulin-like" evidence="15">
    <location>
        <begin position="225"/>
        <end position="375"/>
    </location>
</feature>
<dbReference type="InterPro" id="IPR000413">
    <property type="entry name" value="Integrin_alpha"/>
</dbReference>
<comment type="similarity">
    <text evidence="2 13">Belongs to the integrin alpha chain family.</text>
</comment>
<feature type="compositionally biased region" description="Basic and acidic residues" evidence="14">
    <location>
        <begin position="648"/>
        <end position="670"/>
    </location>
</feature>
<keyword evidence="11" id="KW-0325">Glycoprotein</keyword>
<evidence type="ECO:0000313" key="19">
    <source>
        <dbReference type="Proteomes" id="UP001163046"/>
    </source>
</evidence>
<evidence type="ECO:0000256" key="7">
    <source>
        <dbReference type="ARBA" id="ARBA00022989"/>
    </source>
</evidence>
<dbReference type="InterPro" id="IPR048285">
    <property type="entry name" value="Integrin_alpha_Ig-like_2"/>
</dbReference>
<dbReference type="PROSITE" id="PS00242">
    <property type="entry name" value="INTEGRIN_ALPHA"/>
    <property type="match status" value="1"/>
</dbReference>
<evidence type="ECO:0000259" key="15">
    <source>
        <dbReference type="Pfam" id="PF08441"/>
    </source>
</evidence>
<dbReference type="InterPro" id="IPR018184">
    <property type="entry name" value="Integrin_alpha_C_CS"/>
</dbReference>
<dbReference type="PROSITE" id="PS51470">
    <property type="entry name" value="FG_GAP"/>
    <property type="match status" value="3"/>
</dbReference>
<feature type="domain" description="Integrin alpha second immunoglobulin-like" evidence="16">
    <location>
        <begin position="379"/>
        <end position="511"/>
    </location>
</feature>
<dbReference type="Gene3D" id="2.60.40.1530">
    <property type="entry name" value="ntegrin, alpha v. Chain A, domain 4"/>
    <property type="match status" value="1"/>
</dbReference>
<evidence type="ECO:0000256" key="6">
    <source>
        <dbReference type="ARBA" id="ARBA00022889"/>
    </source>
</evidence>
<dbReference type="EMBL" id="MU825422">
    <property type="protein sequence ID" value="KAJ7389987.1"/>
    <property type="molecule type" value="Genomic_DNA"/>
</dbReference>
<feature type="region of interest" description="Disordered" evidence="14">
    <location>
        <begin position="622"/>
        <end position="670"/>
    </location>
</feature>
<evidence type="ECO:0000256" key="1">
    <source>
        <dbReference type="ARBA" id="ARBA00004479"/>
    </source>
</evidence>
<dbReference type="Gene3D" id="2.60.40.1460">
    <property type="entry name" value="Integrin domains. Chain A, domain 2"/>
    <property type="match status" value="1"/>
</dbReference>
<dbReference type="Pfam" id="PF20805">
    <property type="entry name" value="Integrin_A_Ig_2"/>
    <property type="match status" value="1"/>
</dbReference>
<comment type="caution">
    <text evidence="18">The sequence shown here is derived from an EMBL/GenBank/DDBJ whole genome shotgun (WGS) entry which is preliminary data.</text>
</comment>
<feature type="repeat" description="FG-GAP" evidence="12">
    <location>
        <begin position="50"/>
        <end position="112"/>
    </location>
</feature>
<dbReference type="Gene3D" id="2.130.10.130">
    <property type="entry name" value="Integrin alpha, N-terminal"/>
    <property type="match status" value="1"/>
</dbReference>
<feature type="domain" description="Integrin alpha third immunoglobulin-like" evidence="17">
    <location>
        <begin position="527"/>
        <end position="756"/>
    </location>
</feature>
<dbReference type="InterPro" id="IPR028994">
    <property type="entry name" value="Integrin_alpha_N"/>
</dbReference>
<evidence type="ECO:0000259" key="17">
    <source>
        <dbReference type="Pfam" id="PF20806"/>
    </source>
</evidence>
<sequence length="823" mass="91000">MGVFLKKENNDVASGAPRFNHHGMVAVFRSLPHVSAGHYESKPTVLLPPPIEGSAEKRRQPGTGFGLALCAVDLNNDGLSELLVGAPFYSDDLHPEQGRVYLYENKDGQNLVLSHFFTIKKDKWRANFGRALAPVGDVDLDGYQDVAISAPYEDGGEGVVYIYRGSQKGLVETPMQVIKGSSVSPGIKSFGYSLAGALDMDYNGYPDLLVGAYQSDTVVLLRSKPARKTCNATTLEGNVEFATLCFSISVCTKYTERSGKVKDKVDVLLLMKSDIDYVVETTKRVLFRANKKDEINRTEGIVGNQDTCFTWGAYLMEGVTDADVYPDIKFKLTYQIVKKTPPTPSSPTDVPSLVPYSVLDPSKPQEATALLTFKRDCIKCVPDLELDDSRSKRTLAVGAAIYKLEVTVKNKGDDAYNAKLYVTIPKGIKIGRIFTFRVDGEDGAKGKSDVETTILDSNDTLLAIKLNTPLKKKEQSIQIQLITSRYSDSPDFLPIYINTNSTNEEDSRTLADNYRFLNISIKSQADLEVNGTSVEEQVSYGGEVVGESAMVRADDIGNEVKHKYFVKNRGPDPVPSTEVIIQWPFEAPSGKHLLYLIDVQADDKRVECDFKAGQLNMLGLETSSNGGSSVQQQNETSVDAAVKRRRRREVEEKQDETSAKVKRDEPTKPEKLQTELDCKLGSAKCTNIRCTIKFLQADDDVTFTIISRLWNGTMIEDYEGQLLRVISSAKVRSLNTFVQETNQKNNEAQVGTQLNPDADVAVPSKGLPKWVIPVCVVGAVLLLILIVFCLYKLGFFKRQKYDKNISNSEEAEGMLDNGKGYHA</sequence>
<dbReference type="InterPro" id="IPR013519">
    <property type="entry name" value="Int_alpha_beta-p"/>
</dbReference>
<dbReference type="PRINTS" id="PR01185">
    <property type="entry name" value="INTEGRINA"/>
</dbReference>
<feature type="repeat" description="FG-GAP" evidence="12">
    <location>
        <begin position="176"/>
        <end position="238"/>
    </location>
</feature>
<evidence type="ECO:0000256" key="14">
    <source>
        <dbReference type="SAM" id="MobiDB-lite"/>
    </source>
</evidence>
<keyword evidence="7 13" id="KW-1133">Transmembrane helix</keyword>
<dbReference type="InterPro" id="IPR013517">
    <property type="entry name" value="FG-GAP"/>
</dbReference>
<keyword evidence="4" id="KW-0732">Signal</keyword>
<name>A0A9W9ZYB0_9CNID</name>
<dbReference type="GO" id="GO:0007229">
    <property type="term" value="P:integrin-mediated signaling pathway"/>
    <property type="evidence" value="ECO:0007669"/>
    <property type="project" value="UniProtKB-KW"/>
</dbReference>
<dbReference type="Pfam" id="PF08441">
    <property type="entry name" value="Integrin_A_Ig_1"/>
    <property type="match status" value="1"/>
</dbReference>
<dbReference type="GO" id="GO:0009897">
    <property type="term" value="C:external side of plasma membrane"/>
    <property type="evidence" value="ECO:0007669"/>
    <property type="project" value="TreeGrafter"/>
</dbReference>
<evidence type="ECO:0000256" key="11">
    <source>
        <dbReference type="ARBA" id="ARBA00023180"/>
    </source>
</evidence>
<keyword evidence="6 13" id="KW-0130">Cell adhesion</keyword>
<evidence type="ECO:0000256" key="8">
    <source>
        <dbReference type="ARBA" id="ARBA00023037"/>
    </source>
</evidence>
<dbReference type="GO" id="GO:0008305">
    <property type="term" value="C:integrin complex"/>
    <property type="evidence" value="ECO:0007669"/>
    <property type="project" value="InterPro"/>
</dbReference>
<dbReference type="GO" id="GO:0007160">
    <property type="term" value="P:cell-matrix adhesion"/>
    <property type="evidence" value="ECO:0007669"/>
    <property type="project" value="TreeGrafter"/>
</dbReference>
<reference evidence="18" key="1">
    <citation type="submission" date="2023-01" db="EMBL/GenBank/DDBJ databases">
        <title>Genome assembly of the deep-sea coral Lophelia pertusa.</title>
        <authorList>
            <person name="Herrera S."/>
            <person name="Cordes E."/>
        </authorList>
    </citation>
    <scope>NUCLEOTIDE SEQUENCE</scope>
    <source>
        <strain evidence="18">USNM1676648</strain>
        <tissue evidence="18">Polyp</tissue>
    </source>
</reference>
<keyword evidence="3 13" id="KW-0812">Transmembrane</keyword>
<keyword evidence="5" id="KW-0677">Repeat</keyword>
<evidence type="ECO:0000313" key="18">
    <source>
        <dbReference type="EMBL" id="KAJ7389987.1"/>
    </source>
</evidence>
<dbReference type="InterPro" id="IPR048286">
    <property type="entry name" value="Integrin_alpha_Ig-like_3"/>
</dbReference>
<feature type="repeat" description="FG-GAP" evidence="12">
    <location>
        <begin position="114"/>
        <end position="172"/>
    </location>
</feature>
<evidence type="ECO:0000256" key="10">
    <source>
        <dbReference type="ARBA" id="ARBA00023170"/>
    </source>
</evidence>
<organism evidence="18 19">
    <name type="scientific">Desmophyllum pertusum</name>
    <dbReference type="NCBI Taxonomy" id="174260"/>
    <lineage>
        <taxon>Eukaryota</taxon>
        <taxon>Metazoa</taxon>
        <taxon>Cnidaria</taxon>
        <taxon>Anthozoa</taxon>
        <taxon>Hexacorallia</taxon>
        <taxon>Scleractinia</taxon>
        <taxon>Caryophylliina</taxon>
        <taxon>Caryophylliidae</taxon>
        <taxon>Desmophyllum</taxon>
    </lineage>
</organism>
<evidence type="ECO:0000259" key="16">
    <source>
        <dbReference type="Pfam" id="PF20805"/>
    </source>
</evidence>
<dbReference type="Proteomes" id="UP001163046">
    <property type="component" value="Unassembled WGS sequence"/>
</dbReference>
<dbReference type="InterPro" id="IPR013649">
    <property type="entry name" value="Integrin_alpha_Ig-like_1"/>
</dbReference>
<evidence type="ECO:0000256" key="12">
    <source>
        <dbReference type="PROSITE-ProRule" id="PRU00803"/>
    </source>
</evidence>
<feature type="compositionally biased region" description="Low complexity" evidence="14">
    <location>
        <begin position="623"/>
        <end position="634"/>
    </location>
</feature>
<evidence type="ECO:0000256" key="3">
    <source>
        <dbReference type="ARBA" id="ARBA00022692"/>
    </source>
</evidence>
<dbReference type="GO" id="GO:0005178">
    <property type="term" value="F:integrin binding"/>
    <property type="evidence" value="ECO:0007669"/>
    <property type="project" value="TreeGrafter"/>
</dbReference>
<dbReference type="SUPFAM" id="SSF69179">
    <property type="entry name" value="Integrin domains"/>
    <property type="match status" value="3"/>
</dbReference>
<feature type="transmembrane region" description="Helical" evidence="13">
    <location>
        <begin position="770"/>
        <end position="791"/>
    </location>
</feature>
<dbReference type="InterPro" id="IPR032695">
    <property type="entry name" value="Integrin_dom_sf"/>
</dbReference>
<dbReference type="GO" id="GO:0033627">
    <property type="term" value="P:cell adhesion mediated by integrin"/>
    <property type="evidence" value="ECO:0007669"/>
    <property type="project" value="TreeGrafter"/>
</dbReference>
<comment type="subcellular location">
    <subcellularLocation>
        <location evidence="1 13">Membrane</location>
        <topology evidence="1 13">Single-pass type I membrane protein</topology>
    </subcellularLocation>
</comment>
<keyword evidence="10 13" id="KW-0675">Receptor</keyword>
<keyword evidence="19" id="KW-1185">Reference proteome</keyword>
<protein>
    <submittedName>
        <fullName evidence="18">Integrin</fullName>
    </submittedName>
</protein>
<evidence type="ECO:0000256" key="4">
    <source>
        <dbReference type="ARBA" id="ARBA00022729"/>
    </source>
</evidence>
<dbReference type="SMART" id="SM00191">
    <property type="entry name" value="Int_alpha"/>
    <property type="match status" value="3"/>
</dbReference>
<dbReference type="PANTHER" id="PTHR23220:SF122">
    <property type="entry name" value="INTEGRIN ALPHA-PS1"/>
    <property type="match status" value="1"/>
</dbReference>
<dbReference type="Pfam" id="PF01839">
    <property type="entry name" value="FG-GAP"/>
    <property type="match status" value="2"/>
</dbReference>
<proteinExistence type="inferred from homology"/>
<accession>A0A9W9ZYB0</accession>
<gene>
    <name evidence="18" type="primary">ITGA7_1</name>
    <name evidence="18" type="ORF">OS493_028042</name>
</gene>
<dbReference type="Gene3D" id="2.60.40.1510">
    <property type="entry name" value="ntegrin, alpha v. Chain A, domain 3"/>
    <property type="match status" value="1"/>
</dbReference>
<evidence type="ECO:0000256" key="9">
    <source>
        <dbReference type="ARBA" id="ARBA00023136"/>
    </source>
</evidence>
<evidence type="ECO:0000256" key="5">
    <source>
        <dbReference type="ARBA" id="ARBA00022737"/>
    </source>
</evidence>